<keyword evidence="5 8" id="KW-1133">Transmembrane helix</keyword>
<evidence type="ECO:0000256" key="3">
    <source>
        <dbReference type="ARBA" id="ARBA00022475"/>
    </source>
</evidence>
<dbReference type="Pfam" id="PF00893">
    <property type="entry name" value="Multi_Drug_Res"/>
    <property type="match status" value="1"/>
</dbReference>
<dbReference type="GO" id="GO:0005886">
    <property type="term" value="C:plasma membrane"/>
    <property type="evidence" value="ECO:0007669"/>
    <property type="project" value="UniProtKB-SubCell"/>
</dbReference>
<keyword evidence="2" id="KW-0813">Transport</keyword>
<evidence type="ECO:0000256" key="1">
    <source>
        <dbReference type="ARBA" id="ARBA00004651"/>
    </source>
</evidence>
<keyword evidence="10" id="KW-1185">Reference proteome</keyword>
<protein>
    <submittedName>
        <fullName evidence="9">Ligand-binding protein SH3</fullName>
    </submittedName>
</protein>
<dbReference type="InterPro" id="IPR000390">
    <property type="entry name" value="Small_drug/metabolite_transptr"/>
</dbReference>
<reference evidence="9 10" key="1">
    <citation type="submission" date="2017-12" db="EMBL/GenBank/DDBJ databases">
        <title>Phylogenetic diversity of female urinary microbiome.</title>
        <authorList>
            <person name="Thomas-White K."/>
            <person name="Wolfe A.J."/>
        </authorList>
    </citation>
    <scope>NUCLEOTIDE SEQUENCE [LARGE SCALE GENOMIC DNA]</scope>
    <source>
        <strain evidence="9 10">UMB1298</strain>
    </source>
</reference>
<evidence type="ECO:0000256" key="2">
    <source>
        <dbReference type="ARBA" id="ARBA00022448"/>
    </source>
</evidence>
<dbReference type="PANTHER" id="PTHR30561">
    <property type="entry name" value="SMR FAMILY PROTON-DEPENDENT DRUG EFFLUX TRANSPORTER SUGE"/>
    <property type="match status" value="1"/>
</dbReference>
<comment type="subcellular location">
    <subcellularLocation>
        <location evidence="1 7">Cell membrane</location>
        <topology evidence="1 7">Multi-pass membrane protein</topology>
    </subcellularLocation>
</comment>
<comment type="similarity">
    <text evidence="7">Belongs to the drug/metabolite transporter (DMT) superfamily. Small multidrug resistance (SMR) (TC 2.A.7.1) family.</text>
</comment>
<feature type="transmembrane region" description="Helical" evidence="8">
    <location>
        <begin position="29"/>
        <end position="50"/>
    </location>
</feature>
<feature type="transmembrane region" description="Helical" evidence="8">
    <location>
        <begin position="57"/>
        <end position="76"/>
    </location>
</feature>
<dbReference type="Gene3D" id="1.10.3730.20">
    <property type="match status" value="1"/>
</dbReference>
<dbReference type="Proteomes" id="UP000234206">
    <property type="component" value="Unassembled WGS sequence"/>
</dbReference>
<dbReference type="InterPro" id="IPR037185">
    <property type="entry name" value="EmrE-like"/>
</dbReference>
<dbReference type="GO" id="GO:0022857">
    <property type="term" value="F:transmembrane transporter activity"/>
    <property type="evidence" value="ECO:0007669"/>
    <property type="project" value="InterPro"/>
</dbReference>
<evidence type="ECO:0000256" key="7">
    <source>
        <dbReference type="RuleBase" id="RU003942"/>
    </source>
</evidence>
<dbReference type="PANTHER" id="PTHR30561:SF0">
    <property type="entry name" value="GUANIDINIUM EXPORTER"/>
    <property type="match status" value="1"/>
</dbReference>
<accession>A0A2I1PDE6</accession>
<organism evidence="9 10">
    <name type="scientific">Kytococcus schroeteri</name>
    <dbReference type="NCBI Taxonomy" id="138300"/>
    <lineage>
        <taxon>Bacteria</taxon>
        <taxon>Bacillati</taxon>
        <taxon>Actinomycetota</taxon>
        <taxon>Actinomycetes</taxon>
        <taxon>Micrococcales</taxon>
        <taxon>Kytococcaceae</taxon>
        <taxon>Kytococcus</taxon>
    </lineage>
</organism>
<keyword evidence="3" id="KW-1003">Cell membrane</keyword>
<dbReference type="RefSeq" id="WP_070704605.1">
    <property type="nucleotide sequence ID" value="NZ_JBHLVH010000016.1"/>
</dbReference>
<comment type="caution">
    <text evidence="9">The sequence shown here is derived from an EMBL/GenBank/DDBJ whole genome shotgun (WGS) entry which is preliminary data.</text>
</comment>
<evidence type="ECO:0000256" key="8">
    <source>
        <dbReference type="SAM" id="Phobius"/>
    </source>
</evidence>
<feature type="transmembrane region" description="Helical" evidence="8">
    <location>
        <begin position="82"/>
        <end position="103"/>
    </location>
</feature>
<dbReference type="EMBL" id="PKIZ01000002">
    <property type="protein sequence ID" value="PKZ42657.1"/>
    <property type="molecule type" value="Genomic_DNA"/>
</dbReference>
<gene>
    <name evidence="9" type="ORF">CYJ76_02000</name>
</gene>
<evidence type="ECO:0000313" key="10">
    <source>
        <dbReference type="Proteomes" id="UP000234206"/>
    </source>
</evidence>
<name>A0A2I1PDE6_9MICO</name>
<proteinExistence type="inferred from homology"/>
<dbReference type="AlphaFoldDB" id="A0A2I1PDE6"/>
<dbReference type="InterPro" id="IPR045324">
    <property type="entry name" value="Small_multidrug_res"/>
</dbReference>
<dbReference type="SUPFAM" id="SSF103481">
    <property type="entry name" value="Multidrug resistance efflux transporter EmrE"/>
    <property type="match status" value="1"/>
</dbReference>
<evidence type="ECO:0000256" key="6">
    <source>
        <dbReference type="ARBA" id="ARBA00023136"/>
    </source>
</evidence>
<sequence length="105" mass="10858">MAWIVLVVSGMFEAVWVTAMSRIQGVHSYGAISAYVLGSIVSLGGLWWALRTLPTGTAYAVWVAIGAATTVSYAVATGEEPFSLAKALLLVGLVGCVVGLKLVDG</sequence>
<keyword evidence="4 7" id="KW-0812">Transmembrane</keyword>
<keyword evidence="6 8" id="KW-0472">Membrane</keyword>
<dbReference type="OrthoDB" id="21828at2"/>
<evidence type="ECO:0000256" key="4">
    <source>
        <dbReference type="ARBA" id="ARBA00022692"/>
    </source>
</evidence>
<evidence type="ECO:0000256" key="5">
    <source>
        <dbReference type="ARBA" id="ARBA00022989"/>
    </source>
</evidence>
<evidence type="ECO:0000313" key="9">
    <source>
        <dbReference type="EMBL" id="PKZ42657.1"/>
    </source>
</evidence>